<evidence type="ECO:0000313" key="3">
    <source>
        <dbReference type="Proteomes" id="UP000063699"/>
    </source>
</evidence>
<accession>A0A0N9IEA8</accession>
<keyword evidence="1" id="KW-0472">Membrane</keyword>
<dbReference type="EMBL" id="CP012752">
    <property type="protein sequence ID" value="ALG14857.1"/>
    <property type="molecule type" value="Genomic_DNA"/>
</dbReference>
<proteinExistence type="predicted"/>
<protein>
    <recommendedName>
        <fullName evidence="4">DUF998 domain-containing protein</fullName>
    </recommendedName>
</protein>
<organism evidence="2 3">
    <name type="scientific">Kibdelosporangium phytohabitans</name>
    <dbReference type="NCBI Taxonomy" id="860235"/>
    <lineage>
        <taxon>Bacteria</taxon>
        <taxon>Bacillati</taxon>
        <taxon>Actinomycetota</taxon>
        <taxon>Actinomycetes</taxon>
        <taxon>Pseudonocardiales</taxon>
        <taxon>Pseudonocardiaceae</taxon>
        <taxon>Kibdelosporangium</taxon>
    </lineage>
</organism>
<keyword evidence="1" id="KW-1133">Transmembrane helix</keyword>
<gene>
    <name evidence="2" type="ORF">AOZ06_17710</name>
</gene>
<dbReference type="InterPro" id="IPR009339">
    <property type="entry name" value="DUF998"/>
</dbReference>
<dbReference type="AlphaFoldDB" id="A0A0N9IEA8"/>
<reference evidence="2 3" key="1">
    <citation type="submission" date="2015-07" db="EMBL/GenBank/DDBJ databases">
        <title>Genome sequencing of Kibdelosporangium phytohabitans.</title>
        <authorList>
            <person name="Qin S."/>
            <person name="Xing K."/>
        </authorList>
    </citation>
    <scope>NUCLEOTIDE SEQUENCE [LARGE SCALE GENOMIC DNA]</scope>
    <source>
        <strain evidence="2 3">KLBMP1111</strain>
    </source>
</reference>
<sequence>MVVSAAAISWGVLAFVVLHLVSGRNPFQDAVSFYAFTDQAPGLLAVSILLVAAGSATTLGALSAARVPLSRTTRVLFGSWSGGLALAAVFPVAYGDVSSVFSGEIHQYSCVAAFLSIPVLGFSLLRRTRGVHGLARNHATLTRWTRYSVASLLLFGVSYLVAKVPGVPVLAEVGGILPVGLTQRITLTVDIGLLYSILQLARSACAPAARP</sequence>
<dbReference type="STRING" id="860235.AOZ06_17710"/>
<evidence type="ECO:0008006" key="4">
    <source>
        <dbReference type="Google" id="ProtNLM"/>
    </source>
</evidence>
<name>A0A0N9IEA8_9PSEU</name>
<evidence type="ECO:0000256" key="1">
    <source>
        <dbReference type="SAM" id="Phobius"/>
    </source>
</evidence>
<feature type="transmembrane region" description="Helical" evidence="1">
    <location>
        <begin position="75"/>
        <end position="93"/>
    </location>
</feature>
<dbReference type="KEGG" id="kphy:AOZ06_17710"/>
<feature type="transmembrane region" description="Helical" evidence="1">
    <location>
        <begin position="105"/>
        <end position="124"/>
    </location>
</feature>
<keyword evidence="1" id="KW-0812">Transmembrane</keyword>
<feature type="transmembrane region" description="Helical" evidence="1">
    <location>
        <begin position="144"/>
        <end position="162"/>
    </location>
</feature>
<feature type="transmembrane region" description="Helical" evidence="1">
    <location>
        <begin position="39"/>
        <end position="63"/>
    </location>
</feature>
<dbReference type="Proteomes" id="UP000063699">
    <property type="component" value="Chromosome"/>
</dbReference>
<evidence type="ECO:0000313" key="2">
    <source>
        <dbReference type="EMBL" id="ALG14857.1"/>
    </source>
</evidence>
<keyword evidence="3" id="KW-1185">Reference proteome</keyword>
<dbReference type="Pfam" id="PF06197">
    <property type="entry name" value="DUF998"/>
    <property type="match status" value="1"/>
</dbReference>